<dbReference type="Proteomes" id="UP000789525">
    <property type="component" value="Unassembled WGS sequence"/>
</dbReference>
<proteinExistence type="predicted"/>
<feature type="non-terminal residue" evidence="1">
    <location>
        <position position="1"/>
    </location>
</feature>
<protein>
    <submittedName>
        <fullName evidence="1">2320_t:CDS:1</fullName>
    </submittedName>
</protein>
<keyword evidence="2" id="KW-1185">Reference proteome</keyword>
<evidence type="ECO:0000313" key="1">
    <source>
        <dbReference type="EMBL" id="CAG8612225.1"/>
    </source>
</evidence>
<gene>
    <name evidence="1" type="ORF">ACOLOM_LOCUS7055</name>
</gene>
<reference evidence="1" key="1">
    <citation type="submission" date="2021-06" db="EMBL/GenBank/DDBJ databases">
        <authorList>
            <person name="Kallberg Y."/>
            <person name="Tangrot J."/>
            <person name="Rosling A."/>
        </authorList>
    </citation>
    <scope>NUCLEOTIDE SEQUENCE</scope>
    <source>
        <strain evidence="1">CL356</strain>
    </source>
</reference>
<organism evidence="1 2">
    <name type="scientific">Acaulospora colombiana</name>
    <dbReference type="NCBI Taxonomy" id="27376"/>
    <lineage>
        <taxon>Eukaryota</taxon>
        <taxon>Fungi</taxon>
        <taxon>Fungi incertae sedis</taxon>
        <taxon>Mucoromycota</taxon>
        <taxon>Glomeromycotina</taxon>
        <taxon>Glomeromycetes</taxon>
        <taxon>Diversisporales</taxon>
        <taxon>Acaulosporaceae</taxon>
        <taxon>Acaulospora</taxon>
    </lineage>
</organism>
<dbReference type="EMBL" id="CAJVPT010015510">
    <property type="protein sequence ID" value="CAG8612225.1"/>
    <property type="molecule type" value="Genomic_DNA"/>
</dbReference>
<sequence>FDAGVLDDEGLEPEANKNIPVAGAPDGPAEAADPLAEAPDGLAEAPDALAEGSALAPVALAESEAVRRD</sequence>
<name>A0ACA9MVL4_9GLOM</name>
<evidence type="ECO:0000313" key="2">
    <source>
        <dbReference type="Proteomes" id="UP000789525"/>
    </source>
</evidence>
<comment type="caution">
    <text evidence="1">The sequence shown here is derived from an EMBL/GenBank/DDBJ whole genome shotgun (WGS) entry which is preliminary data.</text>
</comment>
<accession>A0ACA9MVL4</accession>